<protein>
    <submittedName>
        <fullName evidence="2">Uncharacterized protein</fullName>
    </submittedName>
</protein>
<evidence type="ECO:0000313" key="2">
    <source>
        <dbReference type="EMBL" id="CAB4182911.1"/>
    </source>
</evidence>
<evidence type="ECO:0000313" key="4">
    <source>
        <dbReference type="EMBL" id="CAB5228357.1"/>
    </source>
</evidence>
<dbReference type="EMBL" id="LR796867">
    <property type="protein sequence ID" value="CAB4171438.1"/>
    <property type="molecule type" value="Genomic_DNA"/>
</dbReference>
<evidence type="ECO:0000313" key="3">
    <source>
        <dbReference type="EMBL" id="CAB4214419.1"/>
    </source>
</evidence>
<reference evidence="2" key="1">
    <citation type="submission" date="2020-05" db="EMBL/GenBank/DDBJ databases">
        <authorList>
            <person name="Chiriac C."/>
            <person name="Salcher M."/>
            <person name="Ghai R."/>
            <person name="Kavagutti S V."/>
        </authorList>
    </citation>
    <scope>NUCLEOTIDE SEQUENCE</scope>
</reference>
<dbReference type="EMBL" id="LR797032">
    <property type="protein sequence ID" value="CAB4182911.1"/>
    <property type="molecule type" value="Genomic_DNA"/>
</dbReference>
<dbReference type="EMBL" id="LR798384">
    <property type="protein sequence ID" value="CAB5228357.1"/>
    <property type="molecule type" value="Genomic_DNA"/>
</dbReference>
<sequence length="183" mass="18715">MAYTISNPQSGFLPINQFDSGIVSVYNANTGSATTTPTPPMTPGMIVTAIDPTYGAGEFILLPGCASTIVGSLVRYNATSFATTLLVNTTVQVMPVAVAMSANIVSTTWGWYQIAGQALIAKTAVILNPNVAVYISATAGKIKALASAGLQIMAARTGSATTASASGTVVVFINRPHAQGQIT</sequence>
<accession>A0A6J5QN12</accession>
<organism evidence="2">
    <name type="scientific">uncultured Caudovirales phage</name>
    <dbReference type="NCBI Taxonomy" id="2100421"/>
    <lineage>
        <taxon>Viruses</taxon>
        <taxon>Duplodnaviria</taxon>
        <taxon>Heunggongvirae</taxon>
        <taxon>Uroviricota</taxon>
        <taxon>Caudoviricetes</taxon>
        <taxon>Peduoviridae</taxon>
        <taxon>Maltschvirus</taxon>
        <taxon>Maltschvirus maltsch</taxon>
    </lineage>
</organism>
<gene>
    <name evidence="2" type="ORF">UFOVP1095_46</name>
    <name evidence="3" type="ORF">UFOVP1452_46</name>
    <name evidence="4" type="ORF">UFOVP1540_23</name>
    <name evidence="1" type="ORF">UFOVP918_46</name>
</gene>
<name>A0A6J5QN12_9CAUD</name>
<evidence type="ECO:0000313" key="1">
    <source>
        <dbReference type="EMBL" id="CAB4171438.1"/>
    </source>
</evidence>
<dbReference type="EMBL" id="LR797401">
    <property type="protein sequence ID" value="CAB4214419.1"/>
    <property type="molecule type" value="Genomic_DNA"/>
</dbReference>
<proteinExistence type="predicted"/>